<gene>
    <name evidence="1" type="ORF">LOK49_LG13G02588</name>
</gene>
<evidence type="ECO:0000313" key="1">
    <source>
        <dbReference type="EMBL" id="KAI7987334.1"/>
    </source>
</evidence>
<dbReference type="EMBL" id="CM045771">
    <property type="protein sequence ID" value="KAI7987334.1"/>
    <property type="molecule type" value="Genomic_DNA"/>
</dbReference>
<evidence type="ECO:0000313" key="2">
    <source>
        <dbReference type="Proteomes" id="UP001060215"/>
    </source>
</evidence>
<proteinExistence type="predicted"/>
<reference evidence="1 2" key="1">
    <citation type="journal article" date="2022" name="Plant J.">
        <title>Chromosome-level genome of Camellia lanceoleosa provides a valuable resource for understanding genome evolution and self-incompatibility.</title>
        <authorList>
            <person name="Gong W."/>
            <person name="Xiao S."/>
            <person name="Wang L."/>
            <person name="Liao Z."/>
            <person name="Chang Y."/>
            <person name="Mo W."/>
            <person name="Hu G."/>
            <person name="Li W."/>
            <person name="Zhao G."/>
            <person name="Zhu H."/>
            <person name="Hu X."/>
            <person name="Ji K."/>
            <person name="Xiang X."/>
            <person name="Song Q."/>
            <person name="Yuan D."/>
            <person name="Jin S."/>
            <person name="Zhang L."/>
        </authorList>
    </citation>
    <scope>NUCLEOTIDE SEQUENCE [LARGE SCALE GENOMIC DNA]</scope>
    <source>
        <strain evidence="1">SQ_2022a</strain>
    </source>
</reference>
<accession>A0ACC0FG79</accession>
<name>A0ACC0FG79_9ERIC</name>
<comment type="caution">
    <text evidence="1">The sequence shown here is derived from an EMBL/GenBank/DDBJ whole genome shotgun (WGS) entry which is preliminary data.</text>
</comment>
<sequence>MLWRNVHLGNKLCSSTLLYDLFLNTFSSDFSLRFATVADLRAARIRDPACLSFSHCLFNYKGLPISLALHSWVSDDFSVDIHPAARIENGVLLDYATAMICTNHTQSTSALQTYQHKKQLASRNTKMKVYCSATVDTTMELRISEPQNNFTIPLCRWY</sequence>
<organism evidence="1 2">
    <name type="scientific">Camellia lanceoleosa</name>
    <dbReference type="NCBI Taxonomy" id="1840588"/>
    <lineage>
        <taxon>Eukaryota</taxon>
        <taxon>Viridiplantae</taxon>
        <taxon>Streptophyta</taxon>
        <taxon>Embryophyta</taxon>
        <taxon>Tracheophyta</taxon>
        <taxon>Spermatophyta</taxon>
        <taxon>Magnoliopsida</taxon>
        <taxon>eudicotyledons</taxon>
        <taxon>Gunneridae</taxon>
        <taxon>Pentapetalae</taxon>
        <taxon>asterids</taxon>
        <taxon>Ericales</taxon>
        <taxon>Theaceae</taxon>
        <taxon>Camellia</taxon>
    </lineage>
</organism>
<keyword evidence="2" id="KW-1185">Reference proteome</keyword>
<protein>
    <submittedName>
        <fullName evidence="1">Serine acetyltransferase 5</fullName>
    </submittedName>
</protein>
<dbReference type="Proteomes" id="UP001060215">
    <property type="component" value="Chromosome 14"/>
</dbReference>